<accession>A0A1C0YP54</accession>
<proteinExistence type="predicted"/>
<evidence type="ECO:0000313" key="2">
    <source>
        <dbReference type="EMBL" id="OCS88932.1"/>
    </source>
</evidence>
<feature type="transmembrane region" description="Helical" evidence="1">
    <location>
        <begin position="15"/>
        <end position="36"/>
    </location>
</feature>
<protein>
    <submittedName>
        <fullName evidence="2">Uncharacterized protein</fullName>
    </submittedName>
</protein>
<dbReference type="NCBIfam" id="NF041635">
    <property type="entry name" value="STM3941_fam"/>
    <property type="match status" value="1"/>
</dbReference>
<dbReference type="InterPro" id="IPR048136">
    <property type="entry name" value="STM3941-like"/>
</dbReference>
<comment type="caution">
    <text evidence="2">The sequence shown here is derived from an EMBL/GenBank/DDBJ whole genome shotgun (WGS) entry which is preliminary data.</text>
</comment>
<keyword evidence="3" id="KW-1185">Reference proteome</keyword>
<evidence type="ECO:0000256" key="1">
    <source>
        <dbReference type="SAM" id="Phobius"/>
    </source>
</evidence>
<dbReference type="OrthoDB" id="9836334at2"/>
<dbReference type="Proteomes" id="UP000093482">
    <property type="component" value="Unassembled WGS sequence"/>
</dbReference>
<dbReference type="RefSeq" id="WP_066465506.1">
    <property type="nucleotide sequence ID" value="NZ_MATO01000049.1"/>
</dbReference>
<gene>
    <name evidence="2" type="ORF">A6K76_13340</name>
</gene>
<name>A0A1C0YP54_9BACL</name>
<evidence type="ECO:0000313" key="3">
    <source>
        <dbReference type="Proteomes" id="UP000093482"/>
    </source>
</evidence>
<sequence>MTVIEQIERDKKRPIMMFSLSAVMVAMSIMSIVVGLQVQATLNIVFGVIGIAFFAGMLIVFGKDFMTNTPYLRVTDEDFSYDKKTFSWHEVREVKIADFGKGKVILVNLHNPQSYWDSLSKIHRKMAEMNAQNGGHVQINLTKSTNVDPQQVLAQMQQAHRQATGIKLQQEGTKRRIRASFK</sequence>
<reference evidence="2 3" key="1">
    <citation type="submission" date="2016-07" db="EMBL/GenBank/DDBJ databases">
        <title>Caryophanon latum genome sequencing.</title>
        <authorList>
            <person name="Verma A."/>
            <person name="Pal Y."/>
            <person name="Krishnamurthi S."/>
        </authorList>
    </citation>
    <scope>NUCLEOTIDE SEQUENCE [LARGE SCALE GENOMIC DNA]</scope>
    <source>
        <strain evidence="2 3">DSM 14151</strain>
    </source>
</reference>
<keyword evidence="1" id="KW-1133">Transmembrane helix</keyword>
<keyword evidence="1" id="KW-0812">Transmembrane</keyword>
<feature type="transmembrane region" description="Helical" evidence="1">
    <location>
        <begin position="42"/>
        <end position="61"/>
    </location>
</feature>
<dbReference type="EMBL" id="MATO01000049">
    <property type="protein sequence ID" value="OCS88932.1"/>
    <property type="molecule type" value="Genomic_DNA"/>
</dbReference>
<organism evidence="2 3">
    <name type="scientific">Caryophanon latum</name>
    <dbReference type="NCBI Taxonomy" id="33977"/>
    <lineage>
        <taxon>Bacteria</taxon>
        <taxon>Bacillati</taxon>
        <taxon>Bacillota</taxon>
        <taxon>Bacilli</taxon>
        <taxon>Bacillales</taxon>
        <taxon>Caryophanaceae</taxon>
        <taxon>Caryophanon</taxon>
    </lineage>
</organism>
<dbReference type="AlphaFoldDB" id="A0A1C0YP54"/>
<keyword evidence="1" id="KW-0472">Membrane</keyword>